<comment type="caution">
    <text evidence="1">The sequence shown here is derived from an EMBL/GenBank/DDBJ whole genome shotgun (WGS) entry which is preliminary data.</text>
</comment>
<organism evidence="1 2">
    <name type="scientific">Araneus ventricosus</name>
    <name type="common">Orbweaver spider</name>
    <name type="synonym">Epeira ventricosa</name>
    <dbReference type="NCBI Taxonomy" id="182803"/>
    <lineage>
        <taxon>Eukaryota</taxon>
        <taxon>Metazoa</taxon>
        <taxon>Ecdysozoa</taxon>
        <taxon>Arthropoda</taxon>
        <taxon>Chelicerata</taxon>
        <taxon>Arachnida</taxon>
        <taxon>Araneae</taxon>
        <taxon>Araneomorphae</taxon>
        <taxon>Entelegynae</taxon>
        <taxon>Araneoidea</taxon>
        <taxon>Araneidae</taxon>
        <taxon>Araneus</taxon>
    </lineage>
</organism>
<evidence type="ECO:0000313" key="1">
    <source>
        <dbReference type="EMBL" id="GBM09149.1"/>
    </source>
</evidence>
<name>A0A4Y2CYG5_ARAVE</name>
<evidence type="ECO:0000313" key="2">
    <source>
        <dbReference type="Proteomes" id="UP000499080"/>
    </source>
</evidence>
<accession>A0A4Y2CYG5</accession>
<dbReference type="AlphaFoldDB" id="A0A4Y2CYG5"/>
<keyword evidence="2" id="KW-1185">Reference proteome</keyword>
<dbReference type="EMBL" id="BGPR01000266">
    <property type="protein sequence ID" value="GBM09149.1"/>
    <property type="molecule type" value="Genomic_DNA"/>
</dbReference>
<protein>
    <submittedName>
        <fullName evidence="1">Uncharacterized protein</fullName>
    </submittedName>
</protein>
<reference evidence="1 2" key="1">
    <citation type="journal article" date="2019" name="Sci. Rep.">
        <title>Orb-weaving spider Araneus ventricosus genome elucidates the spidroin gene catalogue.</title>
        <authorList>
            <person name="Kono N."/>
            <person name="Nakamura H."/>
            <person name="Ohtoshi R."/>
            <person name="Moran D.A.P."/>
            <person name="Shinohara A."/>
            <person name="Yoshida Y."/>
            <person name="Fujiwara M."/>
            <person name="Mori M."/>
            <person name="Tomita M."/>
            <person name="Arakawa K."/>
        </authorList>
    </citation>
    <scope>NUCLEOTIDE SEQUENCE [LARGE SCALE GENOMIC DNA]</scope>
</reference>
<gene>
    <name evidence="1" type="ORF">AVEN_226673_1</name>
</gene>
<dbReference type="Proteomes" id="UP000499080">
    <property type="component" value="Unassembled WGS sequence"/>
</dbReference>
<sequence>MPQAFANKLPEQFLSTLFGQSRQIPVITDCNQLLDQDGACLKNNPQASEEDFRFKEMKTFIKNLIAVNDTADRGAKLIVQSALHRLQYRYEPLFELHLAHVLAFSWCSSSSNSYMSLKVLQCWRKGLTHLLFELFPQEKV</sequence>
<proteinExistence type="predicted"/>